<dbReference type="InterPro" id="IPR040686">
    <property type="entry name" value="PurK_C"/>
</dbReference>
<dbReference type="GO" id="GO:0034028">
    <property type="term" value="F:5-(carboxyamino)imidazole ribonucleotide synthase activity"/>
    <property type="evidence" value="ECO:0007669"/>
    <property type="project" value="UniProtKB-UniRule"/>
</dbReference>
<dbReference type="AlphaFoldDB" id="A0A1H6RDZ2"/>
<dbReference type="SUPFAM" id="SSF52440">
    <property type="entry name" value="PreATP-grasp domain"/>
    <property type="match status" value="1"/>
</dbReference>
<keyword evidence="4" id="KW-0460">Magnesium</keyword>
<dbReference type="InterPro" id="IPR011054">
    <property type="entry name" value="Rudment_hybrid_motif"/>
</dbReference>
<keyword evidence="3 5" id="KW-0067">ATP-binding</keyword>
<keyword evidence="5 6" id="KW-0436">Ligase</keyword>
<dbReference type="SUPFAM" id="SSF51246">
    <property type="entry name" value="Rudiment single hybrid motif"/>
    <property type="match status" value="1"/>
</dbReference>
<dbReference type="HAMAP" id="MF_01928">
    <property type="entry name" value="PurK"/>
    <property type="match status" value="1"/>
</dbReference>
<feature type="binding site" evidence="5">
    <location>
        <position position="189"/>
    </location>
    <ligand>
        <name>ATP</name>
        <dbReference type="ChEBI" id="CHEBI:30616"/>
    </ligand>
</feature>
<dbReference type="InterPro" id="IPR003135">
    <property type="entry name" value="ATP-grasp_carboxylate-amine"/>
</dbReference>
<dbReference type="PANTHER" id="PTHR11609">
    <property type="entry name" value="PURINE BIOSYNTHESIS PROTEIN 6/7, PUR6/7"/>
    <property type="match status" value="1"/>
</dbReference>
<evidence type="ECO:0000256" key="6">
    <source>
        <dbReference type="RuleBase" id="RU361200"/>
    </source>
</evidence>
<dbReference type="OrthoDB" id="9299at2157"/>
<dbReference type="GO" id="GO:0004638">
    <property type="term" value="F:phosphoribosylaminoimidazole carboxylase activity"/>
    <property type="evidence" value="ECO:0007669"/>
    <property type="project" value="InterPro"/>
</dbReference>
<sequence>MTVTLPGPTLGVVGGGQLGRMLAEAAAPLGVEVIVLDPTPECPASTVARDQIVGEFDDPDAVRELAAVSDALTFEIELADPDLLDEVAEEYDIPINPDPGTLRTIQDKLVQKEALADAVIPVPEFIGIGGEKDLKRVVDELDGVMLKARRGGYDGRGNTPVQEPEDAAAALEELGVDTMAESFVPFARELSVIGVKGADEVATYPVTETIHEDEILRASVSPARTDDGTLAQAREVATDVLEFLDGWGVYGIELFETEDGEILVNEIAPRPHNSGHWTIEGAQTSQFENHVRAVLGWPLGPTEIREPTVSANILGDVDEPSEATLYNVDSVLDAPNAHMHWYGKKQARPLRKMGHITVTDPEVDADEATEADFDALVDRTESLRDGLTFVDGDSE</sequence>
<dbReference type="STRING" id="1073996.SAMN05444271_10237"/>
<feature type="domain" description="ATP-grasp" evidence="7">
    <location>
        <begin position="112"/>
        <end position="295"/>
    </location>
</feature>
<dbReference type="PANTHER" id="PTHR11609:SF5">
    <property type="entry name" value="PHOSPHORIBOSYLAMINOIMIDAZOLE CARBOXYLASE"/>
    <property type="match status" value="1"/>
</dbReference>
<accession>A0A1H6RDZ2</accession>
<feature type="binding site" evidence="5">
    <location>
        <position position="211"/>
    </location>
    <ligand>
        <name>ATP</name>
        <dbReference type="ChEBI" id="CHEBI:30616"/>
    </ligand>
</feature>
<evidence type="ECO:0000256" key="2">
    <source>
        <dbReference type="ARBA" id="ARBA00022755"/>
    </source>
</evidence>
<dbReference type="Pfam" id="PF02222">
    <property type="entry name" value="ATP-grasp"/>
    <property type="match status" value="1"/>
</dbReference>
<dbReference type="Gene3D" id="3.30.470.20">
    <property type="entry name" value="ATP-grasp fold, B domain"/>
    <property type="match status" value="1"/>
</dbReference>
<comment type="function">
    <text evidence="6">Catalyzes the ATP-dependent conversion of 5-aminoimidazole ribonucleotide (AIR) and HCO(3)- to N5-carboxyaminoimidazole ribonucleotide (N5-CAIR).</text>
</comment>
<keyword evidence="2 5" id="KW-0658">Purine biosynthesis</keyword>
<dbReference type="Proteomes" id="UP000198888">
    <property type="component" value="Unassembled WGS sequence"/>
</dbReference>
<dbReference type="NCBIfam" id="TIGR01161">
    <property type="entry name" value="purK"/>
    <property type="match status" value="1"/>
</dbReference>
<gene>
    <name evidence="5 6" type="primary">purK</name>
    <name evidence="8" type="ORF">SAMN05444271_10237</name>
</gene>
<feature type="binding site" evidence="5">
    <location>
        <position position="108"/>
    </location>
    <ligand>
        <name>ATP</name>
        <dbReference type="ChEBI" id="CHEBI:30616"/>
    </ligand>
</feature>
<protein>
    <recommendedName>
        <fullName evidence="5 6">N5-carboxyaminoimidazole ribonucleotide synthase</fullName>
        <shortName evidence="5 6">N5-CAIR synthase</shortName>
        <ecNumber evidence="5 6">6.3.4.18</ecNumber>
    </recommendedName>
    <alternativeName>
        <fullName evidence="5 6">5-(carboxyamino)imidazole ribonucleotide synthetase</fullName>
    </alternativeName>
</protein>
<dbReference type="SUPFAM" id="SSF56059">
    <property type="entry name" value="Glutathione synthetase ATP-binding domain-like"/>
    <property type="match status" value="1"/>
</dbReference>
<keyword evidence="1 5" id="KW-0547">Nucleotide-binding</keyword>
<comment type="function">
    <text evidence="5">Catalyzes the ATP-dependent conversion of 5-aminoimidazole ribonucleotide (AIR) and HCO(3)(-) to N5-carboxyaminoimidazole ribonucleotide (N5-CAIR).</text>
</comment>
<evidence type="ECO:0000259" key="7">
    <source>
        <dbReference type="PROSITE" id="PS50975"/>
    </source>
</evidence>
<feature type="binding site" evidence="5">
    <location>
        <begin position="265"/>
        <end position="266"/>
    </location>
    <ligand>
        <name>ATP</name>
        <dbReference type="ChEBI" id="CHEBI:30616"/>
    </ligand>
</feature>
<evidence type="ECO:0000256" key="1">
    <source>
        <dbReference type="ARBA" id="ARBA00022741"/>
    </source>
</evidence>
<keyword evidence="9" id="KW-1185">Reference proteome</keyword>
<dbReference type="InterPro" id="IPR011761">
    <property type="entry name" value="ATP-grasp"/>
</dbReference>
<comment type="catalytic activity">
    <reaction evidence="5 6">
        <text>5-amino-1-(5-phospho-beta-D-ribosyl)imidazole + hydrogencarbonate + ATP = 5-carboxyamino-1-(5-phospho-D-ribosyl)imidazole + ADP + phosphate + 2 H(+)</text>
        <dbReference type="Rhea" id="RHEA:19317"/>
        <dbReference type="ChEBI" id="CHEBI:15378"/>
        <dbReference type="ChEBI" id="CHEBI:17544"/>
        <dbReference type="ChEBI" id="CHEBI:30616"/>
        <dbReference type="ChEBI" id="CHEBI:43474"/>
        <dbReference type="ChEBI" id="CHEBI:58730"/>
        <dbReference type="ChEBI" id="CHEBI:137981"/>
        <dbReference type="ChEBI" id="CHEBI:456216"/>
        <dbReference type="EC" id="6.3.4.18"/>
    </reaction>
</comment>
<organism evidence="8 9">
    <name type="scientific">Halohasta litchfieldiae</name>
    <dbReference type="NCBI Taxonomy" id="1073996"/>
    <lineage>
        <taxon>Archaea</taxon>
        <taxon>Methanobacteriati</taxon>
        <taxon>Methanobacteriota</taxon>
        <taxon>Stenosarchaea group</taxon>
        <taxon>Halobacteria</taxon>
        <taxon>Halobacteriales</taxon>
        <taxon>Haloferacaceae</taxon>
        <taxon>Halohasta</taxon>
    </lineage>
</organism>
<evidence type="ECO:0000256" key="4">
    <source>
        <dbReference type="ARBA" id="ARBA00022842"/>
    </source>
</evidence>
<dbReference type="PROSITE" id="PS50975">
    <property type="entry name" value="ATP_GRASP"/>
    <property type="match status" value="1"/>
</dbReference>
<dbReference type="InterPro" id="IPR016185">
    <property type="entry name" value="PreATP-grasp_dom_sf"/>
</dbReference>
<dbReference type="GO" id="GO:0006189">
    <property type="term" value="P:'de novo' IMP biosynthetic process"/>
    <property type="evidence" value="ECO:0007669"/>
    <property type="project" value="UniProtKB-UniRule"/>
</dbReference>
<comment type="similarity">
    <text evidence="5 6">Belongs to the PurK/PurT family.</text>
</comment>
<dbReference type="InterPro" id="IPR013815">
    <property type="entry name" value="ATP_grasp_subdomain_1"/>
</dbReference>
<dbReference type="GeneID" id="35003855"/>
<dbReference type="NCBIfam" id="NF004679">
    <property type="entry name" value="PRK06019.1-5"/>
    <property type="match status" value="1"/>
</dbReference>
<comment type="caution">
    <text evidence="5">Lacks conserved residue(s) required for the propagation of feature annotation.</text>
</comment>
<comment type="subunit">
    <text evidence="5">Homodimer.</text>
</comment>
<dbReference type="RefSeq" id="WP_089670813.1">
    <property type="nucleotide sequence ID" value="NZ_CP024845.1"/>
</dbReference>
<accession>A0A2H4Q622</accession>
<proteinExistence type="inferred from homology"/>
<dbReference type="KEGG" id="hae:halTADL_3087"/>
<dbReference type="EC" id="6.3.4.18" evidence="5 6"/>
<reference evidence="8 9" key="1">
    <citation type="submission" date="2016-10" db="EMBL/GenBank/DDBJ databases">
        <authorList>
            <person name="de Groot N.N."/>
        </authorList>
    </citation>
    <scope>NUCLEOTIDE SEQUENCE [LARGE SCALE GENOMIC DNA]</scope>
    <source>
        <strain evidence="8 9">DSM 22187</strain>
    </source>
</reference>
<evidence type="ECO:0000313" key="9">
    <source>
        <dbReference type="Proteomes" id="UP000198888"/>
    </source>
</evidence>
<name>A0A1H6RDZ2_9EURY</name>
<dbReference type="Gene3D" id="3.40.50.20">
    <property type="match status" value="1"/>
</dbReference>
<evidence type="ECO:0000256" key="5">
    <source>
        <dbReference type="HAMAP-Rule" id="MF_01928"/>
    </source>
</evidence>
<feature type="binding site" evidence="5">
    <location>
        <begin position="181"/>
        <end position="184"/>
    </location>
    <ligand>
        <name>ATP</name>
        <dbReference type="ChEBI" id="CHEBI:30616"/>
    </ligand>
</feature>
<feature type="binding site" evidence="5">
    <location>
        <position position="147"/>
    </location>
    <ligand>
        <name>ATP</name>
        <dbReference type="ChEBI" id="CHEBI:30616"/>
    </ligand>
</feature>
<evidence type="ECO:0000256" key="3">
    <source>
        <dbReference type="ARBA" id="ARBA00022840"/>
    </source>
</evidence>
<comment type="pathway">
    <text evidence="5 6">Purine metabolism; IMP biosynthesis via de novo pathway; 5-amino-1-(5-phospho-D-ribosyl)imidazole-4-carboxylate from 5-amino-1-(5-phospho-D-ribosyl)imidazole (N5-CAIR route): step 1/2.</text>
</comment>
<evidence type="ECO:0000313" key="8">
    <source>
        <dbReference type="EMBL" id="SEI52696.1"/>
    </source>
</evidence>
<dbReference type="EMBL" id="FNYR01000002">
    <property type="protein sequence ID" value="SEI52696.1"/>
    <property type="molecule type" value="Genomic_DNA"/>
</dbReference>
<dbReference type="GO" id="GO:0005524">
    <property type="term" value="F:ATP binding"/>
    <property type="evidence" value="ECO:0007669"/>
    <property type="project" value="UniProtKB-UniRule"/>
</dbReference>
<dbReference type="Pfam" id="PF17769">
    <property type="entry name" value="PurK_C"/>
    <property type="match status" value="1"/>
</dbReference>
<dbReference type="Pfam" id="PF22660">
    <property type="entry name" value="RS_preATP-grasp-like"/>
    <property type="match status" value="1"/>
</dbReference>
<dbReference type="GO" id="GO:0046872">
    <property type="term" value="F:metal ion binding"/>
    <property type="evidence" value="ECO:0007669"/>
    <property type="project" value="InterPro"/>
</dbReference>
<dbReference type="InterPro" id="IPR054350">
    <property type="entry name" value="PurT/PurK_preATP-grasp"/>
</dbReference>
<dbReference type="Gene3D" id="3.30.1490.20">
    <property type="entry name" value="ATP-grasp fold, A domain"/>
    <property type="match status" value="1"/>
</dbReference>
<dbReference type="InterPro" id="IPR005875">
    <property type="entry name" value="PurK"/>
</dbReference>
<dbReference type="UniPathway" id="UPA00074">
    <property type="reaction ID" value="UER00942"/>
</dbReference>